<feature type="domain" description="Acyltransferase 3" evidence="2">
    <location>
        <begin position="7"/>
        <end position="167"/>
    </location>
</feature>
<dbReference type="RefSeq" id="WP_344336896.1">
    <property type="nucleotide sequence ID" value="NZ_BAAAPZ010000006.1"/>
</dbReference>
<keyword evidence="1" id="KW-1133">Transmembrane helix</keyword>
<organism evidence="3 4">
    <name type="scientific">Brevibacterium salitolerans</name>
    <dbReference type="NCBI Taxonomy" id="1403566"/>
    <lineage>
        <taxon>Bacteria</taxon>
        <taxon>Bacillati</taxon>
        <taxon>Actinomycetota</taxon>
        <taxon>Actinomycetes</taxon>
        <taxon>Micrococcales</taxon>
        <taxon>Brevibacteriaceae</taxon>
        <taxon>Brevibacterium</taxon>
    </lineage>
</organism>
<comment type="caution">
    <text evidence="3">The sequence shown here is derived from an EMBL/GenBank/DDBJ whole genome shotgun (WGS) entry which is preliminary data.</text>
</comment>
<keyword evidence="1" id="KW-0812">Transmembrane</keyword>
<feature type="transmembrane region" description="Helical" evidence="1">
    <location>
        <begin position="134"/>
        <end position="151"/>
    </location>
</feature>
<keyword evidence="1" id="KW-0472">Membrane</keyword>
<feature type="transmembrane region" description="Helical" evidence="1">
    <location>
        <begin position="30"/>
        <end position="45"/>
    </location>
</feature>
<dbReference type="InterPro" id="IPR002656">
    <property type="entry name" value="Acyl_transf_3_dom"/>
</dbReference>
<feature type="transmembrane region" description="Helical" evidence="1">
    <location>
        <begin position="157"/>
        <end position="178"/>
    </location>
</feature>
<name>A0ABP5IAB3_9MICO</name>
<proteinExistence type="predicted"/>
<dbReference type="Proteomes" id="UP001500984">
    <property type="component" value="Unassembled WGS sequence"/>
</dbReference>
<feature type="transmembrane region" description="Helical" evidence="1">
    <location>
        <begin position="66"/>
        <end position="90"/>
    </location>
</feature>
<gene>
    <name evidence="3" type="ORF">GCM10009823_17350</name>
</gene>
<dbReference type="Pfam" id="PF01757">
    <property type="entry name" value="Acyl_transf_3"/>
    <property type="match status" value="1"/>
</dbReference>
<protein>
    <recommendedName>
        <fullName evidence="2">Acyltransferase 3 domain-containing protein</fullName>
    </recommendedName>
</protein>
<keyword evidence="4" id="KW-1185">Reference proteome</keyword>
<evidence type="ECO:0000313" key="3">
    <source>
        <dbReference type="EMBL" id="GAA2096972.1"/>
    </source>
</evidence>
<evidence type="ECO:0000313" key="4">
    <source>
        <dbReference type="Proteomes" id="UP001500984"/>
    </source>
</evidence>
<reference evidence="4" key="1">
    <citation type="journal article" date="2019" name="Int. J. Syst. Evol. Microbiol.">
        <title>The Global Catalogue of Microorganisms (GCM) 10K type strain sequencing project: providing services to taxonomists for standard genome sequencing and annotation.</title>
        <authorList>
            <consortium name="The Broad Institute Genomics Platform"/>
            <consortium name="The Broad Institute Genome Sequencing Center for Infectious Disease"/>
            <person name="Wu L."/>
            <person name="Ma J."/>
        </authorList>
    </citation>
    <scope>NUCLEOTIDE SEQUENCE [LARGE SCALE GENOMIC DNA]</scope>
    <source>
        <strain evidence="4">JCM 15900</strain>
    </source>
</reference>
<feature type="transmembrane region" description="Helical" evidence="1">
    <location>
        <begin position="110"/>
        <end position="127"/>
    </location>
</feature>
<evidence type="ECO:0000259" key="2">
    <source>
        <dbReference type="Pfam" id="PF01757"/>
    </source>
</evidence>
<sequence length="190" mass="20898">MEGRSSSLDLVRFLALTLVVAGHVWTDKPLSGYVAVFFVVTGYLWKPGRGVVDEARHKWRTLIRPYIAWGVPLLCVLVATLLLSSAPLAIVVKTAAVTLWGGAKATEPFTAYWFLTAMFFACILLRLIDRMRGWFPLVLVLVLSVAGSIVFGEYTDLLPLGFGNALWALQFLITGRLLQAVAPVTMTART</sequence>
<accession>A0ABP5IAB3</accession>
<evidence type="ECO:0000256" key="1">
    <source>
        <dbReference type="SAM" id="Phobius"/>
    </source>
</evidence>
<dbReference type="EMBL" id="BAAAPZ010000006">
    <property type="protein sequence ID" value="GAA2096972.1"/>
    <property type="molecule type" value="Genomic_DNA"/>
</dbReference>